<dbReference type="Proteomes" id="UP000292957">
    <property type="component" value="Unassembled WGS sequence"/>
</dbReference>
<gene>
    <name evidence="2" type="ORF">BD311DRAFT_776744</name>
</gene>
<protein>
    <recommendedName>
        <fullName evidence="3">Ser-Thr-rich glycosyl-phosphatidyl-inositol-anchored membrane family-domain-containing protein</fullName>
    </recommendedName>
</protein>
<evidence type="ECO:0008006" key="3">
    <source>
        <dbReference type="Google" id="ProtNLM"/>
    </source>
</evidence>
<organism evidence="2">
    <name type="scientific">Dichomitus squalens</name>
    <dbReference type="NCBI Taxonomy" id="114155"/>
    <lineage>
        <taxon>Eukaryota</taxon>
        <taxon>Fungi</taxon>
        <taxon>Dikarya</taxon>
        <taxon>Basidiomycota</taxon>
        <taxon>Agaricomycotina</taxon>
        <taxon>Agaricomycetes</taxon>
        <taxon>Polyporales</taxon>
        <taxon>Polyporaceae</taxon>
        <taxon>Dichomitus</taxon>
    </lineage>
</organism>
<feature type="signal peptide" evidence="1">
    <location>
        <begin position="1"/>
        <end position="21"/>
    </location>
</feature>
<sequence length="131" mass="13889">MRVSVLSLAATVFAGAGLATATPLQARGDQTIILPLSSDPIGTSFEFQFADESRTASSTSFVRATLKNSTFSTVIADDVPFEDAHPDRISTSLSVPPEFGKGFYDLVVEEIEGDGSVVFTGESTDLAYLVF</sequence>
<dbReference type="OrthoDB" id="2753746at2759"/>
<keyword evidence="1" id="KW-0732">Signal</keyword>
<dbReference type="EMBL" id="ML143405">
    <property type="protein sequence ID" value="TBU30441.1"/>
    <property type="molecule type" value="Genomic_DNA"/>
</dbReference>
<feature type="chain" id="PRO_5020975461" description="Ser-Thr-rich glycosyl-phosphatidyl-inositol-anchored membrane family-domain-containing protein" evidence="1">
    <location>
        <begin position="22"/>
        <end position="131"/>
    </location>
</feature>
<evidence type="ECO:0000256" key="1">
    <source>
        <dbReference type="SAM" id="SignalP"/>
    </source>
</evidence>
<evidence type="ECO:0000313" key="2">
    <source>
        <dbReference type="EMBL" id="TBU30441.1"/>
    </source>
</evidence>
<proteinExistence type="predicted"/>
<accession>A0A4Q9MVF3</accession>
<reference evidence="2" key="1">
    <citation type="submission" date="2019-01" db="EMBL/GenBank/DDBJ databases">
        <title>Draft genome sequences of three monokaryotic isolates of the white-rot basidiomycete fungus Dichomitus squalens.</title>
        <authorList>
            <consortium name="DOE Joint Genome Institute"/>
            <person name="Lopez S.C."/>
            <person name="Andreopoulos B."/>
            <person name="Pangilinan J."/>
            <person name="Lipzen A."/>
            <person name="Riley R."/>
            <person name="Ahrendt S."/>
            <person name="Ng V."/>
            <person name="Barry K."/>
            <person name="Daum C."/>
            <person name="Grigoriev I.V."/>
            <person name="Hilden K.S."/>
            <person name="Makela M.R."/>
            <person name="de Vries R.P."/>
        </authorList>
    </citation>
    <scope>NUCLEOTIDE SEQUENCE [LARGE SCALE GENOMIC DNA]</scope>
    <source>
        <strain evidence="2">OM18370.1</strain>
    </source>
</reference>
<name>A0A4Q9MVF3_9APHY</name>
<dbReference type="AlphaFoldDB" id="A0A4Q9MVF3"/>